<sequence length="291" mass="33465">MQKKAFILGTLASVPFLVHSTGWFETNTPLTQAHQNLLTNDLESMFASLVEVWQLEQNQNIQTHLNDLLIQSLSVDCGKGLQSKPFPEWIKSITITNVDIQSPGRDAYQVLVEAQTNKELVDVKLTKWVKKPLSTDVILNLKGDNVTNDWRTYLKRYNLNTKLPIGLYRLDITANDQESWSSWVIFGEPKAKQTVRWASKDKWVVDKNALLNRYCPLPKLDVSVFDYIDSEYKEIWTKSYESDYPTELELTSLASDRYVLAVSMTHQRWQGAITIEQAQVISKTYNVSLEE</sequence>
<dbReference type="GeneID" id="70583603"/>
<dbReference type="RefSeq" id="WP_078924706.1">
    <property type="nucleotide sequence ID" value="NZ_FUXB01000001.1"/>
</dbReference>
<protein>
    <recommendedName>
        <fullName evidence="3">DUF2861 domain-containing protein</fullName>
    </recommendedName>
</protein>
<reference evidence="2" key="1">
    <citation type="submission" date="2017-02" db="EMBL/GenBank/DDBJ databases">
        <authorList>
            <person name="Varghese N."/>
            <person name="Submissions S."/>
        </authorList>
    </citation>
    <scope>NUCLEOTIDE SEQUENCE [LARGE SCALE GENOMIC DNA]</scope>
    <source>
        <strain evidence="2">DSM 19608</strain>
    </source>
</reference>
<name>A0A1T4KP59_VIBCI</name>
<dbReference type="Proteomes" id="UP000190834">
    <property type="component" value="Unassembled WGS sequence"/>
</dbReference>
<dbReference type="EMBL" id="FUXB01000001">
    <property type="protein sequence ID" value="SJZ44205.1"/>
    <property type="molecule type" value="Genomic_DNA"/>
</dbReference>
<dbReference type="Pfam" id="PF11060">
    <property type="entry name" value="DUF2861"/>
    <property type="match status" value="1"/>
</dbReference>
<gene>
    <name evidence="1" type="ORF">SAMN02745782_00305</name>
</gene>
<evidence type="ECO:0008006" key="3">
    <source>
        <dbReference type="Google" id="ProtNLM"/>
    </source>
</evidence>
<keyword evidence="2" id="KW-1185">Reference proteome</keyword>
<evidence type="ECO:0000313" key="1">
    <source>
        <dbReference type="EMBL" id="SJZ44205.1"/>
    </source>
</evidence>
<dbReference type="InterPro" id="IPR021290">
    <property type="entry name" value="DUF2861"/>
</dbReference>
<evidence type="ECO:0000313" key="2">
    <source>
        <dbReference type="Proteomes" id="UP000190834"/>
    </source>
</evidence>
<dbReference type="OrthoDB" id="5914970at2"/>
<accession>A0A1T4KP59</accession>
<dbReference type="AlphaFoldDB" id="A0A1T4KP59"/>
<organism evidence="1 2">
    <name type="scientific">Vibrio cincinnatiensis DSM 19608</name>
    <dbReference type="NCBI Taxonomy" id="1123491"/>
    <lineage>
        <taxon>Bacteria</taxon>
        <taxon>Pseudomonadati</taxon>
        <taxon>Pseudomonadota</taxon>
        <taxon>Gammaproteobacteria</taxon>
        <taxon>Vibrionales</taxon>
        <taxon>Vibrionaceae</taxon>
        <taxon>Vibrio</taxon>
    </lineage>
</organism>
<proteinExistence type="predicted"/>
<dbReference type="STRING" id="1123491.SAMN02745782_00305"/>